<evidence type="ECO:0000313" key="1">
    <source>
        <dbReference type="EMBL" id="MBO0447935.1"/>
    </source>
</evidence>
<dbReference type="RefSeq" id="WP_206902149.1">
    <property type="nucleotide sequence ID" value="NZ_JAFLVT010000001.1"/>
</dbReference>
<accession>A0ABS3H399</accession>
<evidence type="ECO:0000313" key="2">
    <source>
        <dbReference type="Proteomes" id="UP000664256"/>
    </source>
</evidence>
<gene>
    <name evidence="1" type="ORF">JZO76_00130</name>
</gene>
<dbReference type="EMBL" id="JAFLVT010000001">
    <property type="protein sequence ID" value="MBO0447935.1"/>
    <property type="molecule type" value="Genomic_DNA"/>
</dbReference>
<dbReference type="Proteomes" id="UP000664256">
    <property type="component" value="Unassembled WGS sequence"/>
</dbReference>
<proteinExistence type="predicted"/>
<sequence>MENELLPGDIVSVIVEDSFCGLPIGVHQGIIVDLAGYGLSIAFTDVQLAIRAKGLGVGQFLDQACWGNFEIVRICRGTLHN</sequence>
<evidence type="ECO:0008006" key="3">
    <source>
        <dbReference type="Google" id="ProtNLM"/>
    </source>
</evidence>
<protein>
    <recommendedName>
        <fullName evidence="3">PilZ domain-containing protein</fullName>
    </recommendedName>
</protein>
<organism evidence="1 2">
    <name type="scientific">Candidatus Enterococcus myersii</name>
    <dbReference type="NCBI Taxonomy" id="2815322"/>
    <lineage>
        <taxon>Bacteria</taxon>
        <taxon>Bacillati</taxon>
        <taxon>Bacillota</taxon>
        <taxon>Bacilli</taxon>
        <taxon>Lactobacillales</taxon>
        <taxon>Enterococcaceae</taxon>
        <taxon>Enterococcus</taxon>
    </lineage>
</organism>
<reference evidence="1 2" key="1">
    <citation type="submission" date="2021-03" db="EMBL/GenBank/DDBJ databases">
        <title>Enterococcal diversity collection.</title>
        <authorList>
            <person name="Gilmore M.S."/>
            <person name="Schwartzman J."/>
            <person name="Van Tyne D."/>
            <person name="Martin M."/>
            <person name="Earl A.M."/>
            <person name="Manson A.L."/>
            <person name="Straub T."/>
            <person name="Salamzade R."/>
            <person name="Saavedra J."/>
            <person name="Lebreton F."/>
            <person name="Prichula J."/>
            <person name="Schaufler K."/>
            <person name="Gaca A."/>
            <person name="Sgardioli B."/>
            <person name="Wagenaar J."/>
            <person name="Strong T."/>
        </authorList>
    </citation>
    <scope>NUCLEOTIDE SEQUENCE [LARGE SCALE GENOMIC DNA]</scope>
    <source>
        <strain evidence="1 2">MJM12</strain>
    </source>
</reference>
<name>A0ABS3H399_9ENTE</name>
<keyword evidence="2" id="KW-1185">Reference proteome</keyword>
<comment type="caution">
    <text evidence="1">The sequence shown here is derived from an EMBL/GenBank/DDBJ whole genome shotgun (WGS) entry which is preliminary data.</text>
</comment>